<dbReference type="GO" id="GO:0008171">
    <property type="term" value="F:O-methyltransferase activity"/>
    <property type="evidence" value="ECO:0007669"/>
    <property type="project" value="InterPro"/>
</dbReference>
<dbReference type="OrthoDB" id="9767938at2"/>
<dbReference type="AlphaFoldDB" id="D0LMS0"/>
<evidence type="ECO:0000256" key="1">
    <source>
        <dbReference type="ARBA" id="ARBA00022603"/>
    </source>
</evidence>
<dbReference type="Pfam" id="PF00891">
    <property type="entry name" value="Methyltransf_2"/>
    <property type="match status" value="1"/>
</dbReference>
<evidence type="ECO:0000256" key="2">
    <source>
        <dbReference type="ARBA" id="ARBA00022679"/>
    </source>
</evidence>
<sequence length="361" mass="41249">MKTLKHPLRLWFKRLFERLVMRRPVEDFYRILGGYTFFQLLSSAVELELFTLLAERGPLTQTELAEALDIELLPLRVLLLGCVTQGLLKKKRDRYRNSYIAQTYLSRSSEKNIISMVRWQNHINYRPMGAMYESLRANENRGLACIEGEGDTLFERLAFNQELEAIFFRAMDEQAENISALLVEHVEFAHFKEVVDVGGGTGVYLIKLAHQYPQLRGTVFDLPSVCELARQRIADAGLSERLQVSPGDCFASEFPAGTDCFLFAHFLTLWSAERNRYLLARAYEGLRPGGAVVLYSIMQDDDEAGPLSASIGSAYFLNLATGQSMLYSWREYISWLREAGFETIYKRRVLRDHGIIVAVKG</sequence>
<dbReference type="HOGENOM" id="CLU_005533_4_0_7"/>
<dbReference type="Proteomes" id="UP000001880">
    <property type="component" value="Chromosome"/>
</dbReference>
<dbReference type="Gene3D" id="1.20.58.1390">
    <property type="match status" value="1"/>
</dbReference>
<dbReference type="Gene3D" id="1.10.10.10">
    <property type="entry name" value="Winged helix-like DNA-binding domain superfamily/Winged helix DNA-binding domain"/>
    <property type="match status" value="1"/>
</dbReference>
<evidence type="ECO:0000259" key="5">
    <source>
        <dbReference type="Pfam" id="PF08100"/>
    </source>
</evidence>
<dbReference type="PIRSF" id="PIRSF005739">
    <property type="entry name" value="O-mtase"/>
    <property type="match status" value="1"/>
</dbReference>
<dbReference type="InterPro" id="IPR029063">
    <property type="entry name" value="SAM-dependent_MTases_sf"/>
</dbReference>
<evidence type="ECO:0000256" key="3">
    <source>
        <dbReference type="ARBA" id="ARBA00022691"/>
    </source>
</evidence>
<protein>
    <submittedName>
        <fullName evidence="6">O-methyltransferase family 2</fullName>
    </submittedName>
</protein>
<dbReference type="InterPro" id="IPR012967">
    <property type="entry name" value="COMT_dimerisation"/>
</dbReference>
<dbReference type="eggNOG" id="COG0500">
    <property type="taxonomic scope" value="Bacteria"/>
</dbReference>
<dbReference type="SUPFAM" id="SSF46785">
    <property type="entry name" value="Winged helix' DNA-binding domain"/>
    <property type="match status" value="1"/>
</dbReference>
<dbReference type="InterPro" id="IPR001077">
    <property type="entry name" value="COMT_C"/>
</dbReference>
<dbReference type="SUPFAM" id="SSF53335">
    <property type="entry name" value="S-adenosyl-L-methionine-dependent methyltransferases"/>
    <property type="match status" value="1"/>
</dbReference>
<dbReference type="PROSITE" id="PS51683">
    <property type="entry name" value="SAM_OMT_II"/>
    <property type="match status" value="1"/>
</dbReference>
<proteinExistence type="predicted"/>
<dbReference type="InterPro" id="IPR016461">
    <property type="entry name" value="COMT-like"/>
</dbReference>
<keyword evidence="7" id="KW-1185">Reference proteome</keyword>
<dbReference type="EMBL" id="CP001804">
    <property type="protein sequence ID" value="ACY18757.1"/>
    <property type="molecule type" value="Genomic_DNA"/>
</dbReference>
<dbReference type="GO" id="GO:0046983">
    <property type="term" value="F:protein dimerization activity"/>
    <property type="evidence" value="ECO:0007669"/>
    <property type="project" value="InterPro"/>
</dbReference>
<dbReference type="Pfam" id="PF08100">
    <property type="entry name" value="Dimerisation"/>
    <property type="match status" value="1"/>
</dbReference>
<gene>
    <name evidence="6" type="ordered locus">Hoch_6286</name>
</gene>
<feature type="domain" description="O-methyltransferase C-terminal" evidence="4">
    <location>
        <begin position="150"/>
        <end position="342"/>
    </location>
</feature>
<evidence type="ECO:0000259" key="4">
    <source>
        <dbReference type="Pfam" id="PF00891"/>
    </source>
</evidence>
<feature type="domain" description="O-methyltransferase dimerisation" evidence="5">
    <location>
        <begin position="30"/>
        <end position="106"/>
    </location>
</feature>
<dbReference type="InterPro" id="IPR036388">
    <property type="entry name" value="WH-like_DNA-bd_sf"/>
</dbReference>
<dbReference type="GO" id="GO:0032259">
    <property type="term" value="P:methylation"/>
    <property type="evidence" value="ECO:0007669"/>
    <property type="project" value="UniProtKB-KW"/>
</dbReference>
<accession>D0LMS0</accession>
<name>D0LMS0_HALO1</name>
<keyword evidence="1 6" id="KW-0489">Methyltransferase</keyword>
<dbReference type="STRING" id="502025.Hoch_6286"/>
<keyword evidence="3" id="KW-0949">S-adenosyl-L-methionine</keyword>
<evidence type="ECO:0000313" key="7">
    <source>
        <dbReference type="Proteomes" id="UP000001880"/>
    </source>
</evidence>
<dbReference type="InterPro" id="IPR036390">
    <property type="entry name" value="WH_DNA-bd_sf"/>
</dbReference>
<organism evidence="6 7">
    <name type="scientific">Haliangium ochraceum (strain DSM 14365 / JCM 11303 / SMP-2)</name>
    <dbReference type="NCBI Taxonomy" id="502025"/>
    <lineage>
        <taxon>Bacteria</taxon>
        <taxon>Pseudomonadati</taxon>
        <taxon>Myxococcota</taxon>
        <taxon>Polyangia</taxon>
        <taxon>Haliangiales</taxon>
        <taxon>Kofleriaceae</taxon>
        <taxon>Haliangium</taxon>
    </lineage>
</organism>
<reference evidence="6 7" key="1">
    <citation type="journal article" date="2010" name="Stand. Genomic Sci.">
        <title>Complete genome sequence of Haliangium ochraceum type strain (SMP-2).</title>
        <authorList>
            <consortium name="US DOE Joint Genome Institute (JGI-PGF)"/>
            <person name="Ivanova N."/>
            <person name="Daum C."/>
            <person name="Lang E."/>
            <person name="Abt B."/>
            <person name="Kopitz M."/>
            <person name="Saunders E."/>
            <person name="Lapidus A."/>
            <person name="Lucas S."/>
            <person name="Glavina Del Rio T."/>
            <person name="Nolan M."/>
            <person name="Tice H."/>
            <person name="Copeland A."/>
            <person name="Cheng J.F."/>
            <person name="Chen F."/>
            <person name="Bruce D."/>
            <person name="Goodwin L."/>
            <person name="Pitluck S."/>
            <person name="Mavromatis K."/>
            <person name="Pati A."/>
            <person name="Mikhailova N."/>
            <person name="Chen A."/>
            <person name="Palaniappan K."/>
            <person name="Land M."/>
            <person name="Hauser L."/>
            <person name="Chang Y.J."/>
            <person name="Jeffries C.D."/>
            <person name="Detter J.C."/>
            <person name="Brettin T."/>
            <person name="Rohde M."/>
            <person name="Goker M."/>
            <person name="Bristow J."/>
            <person name="Markowitz V."/>
            <person name="Eisen J.A."/>
            <person name="Hugenholtz P."/>
            <person name="Kyrpides N.C."/>
            <person name="Klenk H.P."/>
        </authorList>
    </citation>
    <scope>NUCLEOTIDE SEQUENCE [LARGE SCALE GENOMIC DNA]</scope>
    <source>
        <strain evidence="7">DSM 14365 / CIP 107738 / JCM 11303 / AJ 13395 / SMP-2</strain>
    </source>
</reference>
<keyword evidence="2 6" id="KW-0808">Transferase</keyword>
<evidence type="ECO:0000313" key="6">
    <source>
        <dbReference type="EMBL" id="ACY18757.1"/>
    </source>
</evidence>
<dbReference type="Gene3D" id="3.40.50.150">
    <property type="entry name" value="Vaccinia Virus protein VP39"/>
    <property type="match status" value="1"/>
</dbReference>
<dbReference type="KEGG" id="hoh:Hoch_6286"/>
<dbReference type="PANTHER" id="PTHR11746">
    <property type="entry name" value="O-METHYLTRANSFERASE"/>
    <property type="match status" value="1"/>
</dbReference>